<dbReference type="Proteomes" id="UP000805193">
    <property type="component" value="Unassembled WGS sequence"/>
</dbReference>
<organism evidence="1 2">
    <name type="scientific">Ixodes persulcatus</name>
    <name type="common">Taiga tick</name>
    <dbReference type="NCBI Taxonomy" id="34615"/>
    <lineage>
        <taxon>Eukaryota</taxon>
        <taxon>Metazoa</taxon>
        <taxon>Ecdysozoa</taxon>
        <taxon>Arthropoda</taxon>
        <taxon>Chelicerata</taxon>
        <taxon>Arachnida</taxon>
        <taxon>Acari</taxon>
        <taxon>Parasitiformes</taxon>
        <taxon>Ixodida</taxon>
        <taxon>Ixodoidea</taxon>
        <taxon>Ixodidae</taxon>
        <taxon>Ixodinae</taxon>
        <taxon>Ixodes</taxon>
    </lineage>
</organism>
<dbReference type="EMBL" id="JABSTQ010009045">
    <property type="protein sequence ID" value="KAG0433585.1"/>
    <property type="molecule type" value="Genomic_DNA"/>
</dbReference>
<name>A0AC60QKR4_IXOPE</name>
<proteinExistence type="predicted"/>
<evidence type="ECO:0000313" key="1">
    <source>
        <dbReference type="EMBL" id="KAG0433585.1"/>
    </source>
</evidence>
<protein>
    <submittedName>
        <fullName evidence="1">Uncharacterized protein</fullName>
    </submittedName>
</protein>
<evidence type="ECO:0000313" key="2">
    <source>
        <dbReference type="Proteomes" id="UP000805193"/>
    </source>
</evidence>
<gene>
    <name evidence="1" type="ORF">HPB47_019768</name>
</gene>
<reference evidence="1 2" key="1">
    <citation type="journal article" date="2020" name="Cell">
        <title>Large-Scale Comparative Analyses of Tick Genomes Elucidate Their Genetic Diversity and Vector Capacities.</title>
        <authorList>
            <consortium name="Tick Genome and Microbiome Consortium (TIGMIC)"/>
            <person name="Jia N."/>
            <person name="Wang J."/>
            <person name="Shi W."/>
            <person name="Du L."/>
            <person name="Sun Y."/>
            <person name="Zhan W."/>
            <person name="Jiang J.F."/>
            <person name="Wang Q."/>
            <person name="Zhang B."/>
            <person name="Ji P."/>
            <person name="Bell-Sakyi L."/>
            <person name="Cui X.M."/>
            <person name="Yuan T.T."/>
            <person name="Jiang B.G."/>
            <person name="Yang W.F."/>
            <person name="Lam T.T."/>
            <person name="Chang Q.C."/>
            <person name="Ding S.J."/>
            <person name="Wang X.J."/>
            <person name="Zhu J.G."/>
            <person name="Ruan X.D."/>
            <person name="Zhao L."/>
            <person name="Wei J.T."/>
            <person name="Ye R.Z."/>
            <person name="Que T.C."/>
            <person name="Du C.H."/>
            <person name="Zhou Y.H."/>
            <person name="Cheng J.X."/>
            <person name="Dai P.F."/>
            <person name="Guo W.B."/>
            <person name="Han X.H."/>
            <person name="Huang E.J."/>
            <person name="Li L.F."/>
            <person name="Wei W."/>
            <person name="Gao Y.C."/>
            <person name="Liu J.Z."/>
            <person name="Shao H.Z."/>
            <person name="Wang X."/>
            <person name="Wang C.C."/>
            <person name="Yang T.C."/>
            <person name="Huo Q.B."/>
            <person name="Li W."/>
            <person name="Chen H.Y."/>
            <person name="Chen S.E."/>
            <person name="Zhou L.G."/>
            <person name="Ni X.B."/>
            <person name="Tian J.H."/>
            <person name="Sheng Y."/>
            <person name="Liu T."/>
            <person name="Pan Y.S."/>
            <person name="Xia L.Y."/>
            <person name="Li J."/>
            <person name="Zhao F."/>
            <person name="Cao W.C."/>
        </authorList>
    </citation>
    <scope>NUCLEOTIDE SEQUENCE [LARGE SCALE GENOMIC DNA]</scope>
    <source>
        <strain evidence="1">Iper-2018</strain>
    </source>
</reference>
<keyword evidence="2" id="KW-1185">Reference proteome</keyword>
<comment type="caution">
    <text evidence="1">The sequence shown here is derived from an EMBL/GenBank/DDBJ whole genome shotgun (WGS) entry which is preliminary data.</text>
</comment>
<sequence length="101" mass="11145">MSAKEKANYEGLPESRNEAEGSLPSQLLPRRHRSRRGPRKKASQARRRHQGPAPFRLPVAASGPPNFADVWPRGPTSAPTKQGQRRQQGGSPEKPRRAGFA</sequence>
<accession>A0AC60QKR4</accession>